<gene>
    <name evidence="1" type="ORF">CE91St55_28190</name>
</gene>
<sequence>MDYREVLDPTIRWTDRLHSSSGDWTGNLFDFYFRVYNKLIKDIKIPFKLEGGNRIDDTPVHKVLREALANCLVNADFYVGRGIVVRKNQESIVIENPGYVRIEKRQMLKGVISDPRNKTLMKMFNMIGIGERAGSGVPYIFSV</sequence>
<protein>
    <recommendedName>
        <fullName evidence="3">ATP-dependent DNA helicase RecG C-terminal domain-containing protein</fullName>
    </recommendedName>
</protein>
<evidence type="ECO:0008006" key="3">
    <source>
        <dbReference type="Google" id="ProtNLM"/>
    </source>
</evidence>
<dbReference type="GeneID" id="93151697"/>
<dbReference type="Pfam" id="PF13749">
    <property type="entry name" value="HATPase_c_4"/>
    <property type="match status" value="1"/>
</dbReference>
<dbReference type="EMBL" id="BQNJ01000001">
    <property type="protein sequence ID" value="GKH00838.1"/>
    <property type="molecule type" value="Genomic_DNA"/>
</dbReference>
<dbReference type="Proteomes" id="UP001055091">
    <property type="component" value="Unassembled WGS sequence"/>
</dbReference>
<evidence type="ECO:0000313" key="2">
    <source>
        <dbReference type="Proteomes" id="UP001055091"/>
    </source>
</evidence>
<dbReference type="AlphaFoldDB" id="A0AA37JKE8"/>
<organism evidence="1 2">
    <name type="scientific">Hungatella hathewayi</name>
    <dbReference type="NCBI Taxonomy" id="154046"/>
    <lineage>
        <taxon>Bacteria</taxon>
        <taxon>Bacillati</taxon>
        <taxon>Bacillota</taxon>
        <taxon>Clostridia</taxon>
        <taxon>Lachnospirales</taxon>
        <taxon>Lachnospiraceae</taxon>
        <taxon>Hungatella</taxon>
    </lineage>
</organism>
<reference evidence="1" key="1">
    <citation type="submission" date="2022-01" db="EMBL/GenBank/DDBJ databases">
        <title>Novel bile acid biosynthetic pathways are enriched in the microbiome of centenarians.</title>
        <authorList>
            <person name="Sato Y."/>
            <person name="Atarashi K."/>
            <person name="Plichta R.D."/>
            <person name="Arai Y."/>
            <person name="Sasajima S."/>
            <person name="Kearney M.S."/>
            <person name="Suda W."/>
            <person name="Takeshita K."/>
            <person name="Sasaki T."/>
            <person name="Okamoto S."/>
            <person name="Skelly N.A."/>
            <person name="Okamura Y."/>
            <person name="Vlamakis H."/>
            <person name="Li Y."/>
            <person name="Tanoue T."/>
            <person name="Takei H."/>
            <person name="Nittono H."/>
            <person name="Narushima S."/>
            <person name="Irie J."/>
            <person name="Itoh H."/>
            <person name="Moriya K."/>
            <person name="Sugiura Y."/>
            <person name="Suematsu M."/>
            <person name="Moritoki N."/>
            <person name="Shibata S."/>
            <person name="Littman R.D."/>
            <person name="Fischbach A.M."/>
            <person name="Uwamino Y."/>
            <person name="Inoue T."/>
            <person name="Honda A."/>
            <person name="Hattori M."/>
            <person name="Murai T."/>
            <person name="Xavier J.R."/>
            <person name="Hirose N."/>
            <person name="Honda K."/>
        </authorList>
    </citation>
    <scope>NUCLEOTIDE SEQUENCE</scope>
    <source>
        <strain evidence="1">CE91-St55</strain>
    </source>
</reference>
<dbReference type="Gene3D" id="3.30.565.60">
    <property type="match status" value="1"/>
</dbReference>
<name>A0AA37JKE8_9FIRM</name>
<evidence type="ECO:0000313" key="1">
    <source>
        <dbReference type="EMBL" id="GKH00838.1"/>
    </source>
</evidence>
<dbReference type="RefSeq" id="WP_242663959.1">
    <property type="nucleotide sequence ID" value="NZ_BQNJ01000001.1"/>
</dbReference>
<comment type="caution">
    <text evidence="1">The sequence shown here is derived from an EMBL/GenBank/DDBJ whole genome shotgun (WGS) entry which is preliminary data.</text>
</comment>
<accession>A0AA37JKE8</accession>
<dbReference type="InterPro" id="IPR038475">
    <property type="entry name" value="RecG_C_sf"/>
</dbReference>
<proteinExistence type="predicted"/>